<reference evidence="2" key="1">
    <citation type="submission" date="2014-11" db="EMBL/GenBank/DDBJ databases">
        <authorList>
            <person name="Amaro Gonzalez C."/>
        </authorList>
    </citation>
    <scope>NUCLEOTIDE SEQUENCE</scope>
</reference>
<dbReference type="AlphaFoldDB" id="A0A0E9R7M3"/>
<evidence type="ECO:0000313" key="2">
    <source>
        <dbReference type="EMBL" id="JAH25166.1"/>
    </source>
</evidence>
<name>A0A0E9R7M3_ANGAN</name>
<dbReference type="EMBL" id="GBXM01083411">
    <property type="protein sequence ID" value="JAH25166.1"/>
    <property type="molecule type" value="Transcribed_RNA"/>
</dbReference>
<keyword evidence="1" id="KW-1133">Transmembrane helix</keyword>
<protein>
    <submittedName>
        <fullName evidence="2">Uncharacterized protein</fullName>
    </submittedName>
</protein>
<evidence type="ECO:0000256" key="1">
    <source>
        <dbReference type="SAM" id="Phobius"/>
    </source>
</evidence>
<reference evidence="2" key="2">
    <citation type="journal article" date="2015" name="Fish Shellfish Immunol.">
        <title>Early steps in the European eel (Anguilla anguilla)-Vibrio vulnificus interaction in the gills: Role of the RtxA13 toxin.</title>
        <authorList>
            <person name="Callol A."/>
            <person name="Pajuelo D."/>
            <person name="Ebbesson L."/>
            <person name="Teles M."/>
            <person name="MacKenzie S."/>
            <person name="Amaro C."/>
        </authorList>
    </citation>
    <scope>NUCLEOTIDE SEQUENCE</scope>
</reference>
<proteinExistence type="predicted"/>
<keyword evidence="1" id="KW-0472">Membrane</keyword>
<sequence length="32" mass="3714">MVPPCGHMPIVLYNICASRVYFHLLIVTLILW</sequence>
<organism evidence="2">
    <name type="scientific">Anguilla anguilla</name>
    <name type="common">European freshwater eel</name>
    <name type="synonym">Muraena anguilla</name>
    <dbReference type="NCBI Taxonomy" id="7936"/>
    <lineage>
        <taxon>Eukaryota</taxon>
        <taxon>Metazoa</taxon>
        <taxon>Chordata</taxon>
        <taxon>Craniata</taxon>
        <taxon>Vertebrata</taxon>
        <taxon>Euteleostomi</taxon>
        <taxon>Actinopterygii</taxon>
        <taxon>Neopterygii</taxon>
        <taxon>Teleostei</taxon>
        <taxon>Anguilliformes</taxon>
        <taxon>Anguillidae</taxon>
        <taxon>Anguilla</taxon>
    </lineage>
</organism>
<keyword evidence="1" id="KW-0812">Transmembrane</keyword>
<feature type="transmembrane region" description="Helical" evidence="1">
    <location>
        <begin position="12"/>
        <end position="31"/>
    </location>
</feature>
<accession>A0A0E9R7M3</accession>